<accession>A0A143BPC1</accession>
<evidence type="ECO:0000313" key="4">
    <source>
        <dbReference type="Proteomes" id="UP000076404"/>
    </source>
</evidence>
<dbReference type="Gene3D" id="2.40.128.640">
    <property type="match status" value="1"/>
</dbReference>
<dbReference type="Pfam" id="PF04170">
    <property type="entry name" value="NlpE"/>
    <property type="match status" value="1"/>
</dbReference>
<feature type="domain" description="NlpE C-terminal OB" evidence="2">
    <location>
        <begin position="163"/>
        <end position="254"/>
    </location>
</feature>
<gene>
    <name evidence="3" type="ORF">GEMMAAP_18970</name>
</gene>
<dbReference type="RefSeq" id="WP_026850993.1">
    <property type="nucleotide sequence ID" value="NZ_CP011454.1"/>
</dbReference>
<sequence>MSFVEYAGRRAGAALMVSASLAVLAACGGNKDAADGKSGPLKDSVVTIPSVPTITVAAFAPNSYTGTLPCADCGGIATTVALFSDTTYRLREVYEGKGGAPAVSMGRWKQDGGAIVLEGLGRTVRFAAAGSDTLRLLNQSGKPIDSAQNHALVRDASVNALREPSTFTGAFMYMADAPTFRECASGQTYPVLMKGGYKALEKAFTSAKLPPGSAQQVEVQARFLARPDDMEGARERDVLEVVKYIGPAANPDCK</sequence>
<evidence type="ECO:0000259" key="2">
    <source>
        <dbReference type="Pfam" id="PF17185"/>
    </source>
</evidence>
<dbReference type="Gene3D" id="2.40.50.540">
    <property type="match status" value="1"/>
</dbReference>
<feature type="chain" id="PRO_5007507020" description="NlpE C-terminal OB domain-containing protein" evidence="1">
    <location>
        <begin position="26"/>
        <end position="254"/>
    </location>
</feature>
<dbReference type="EMBL" id="CP011454">
    <property type="protein sequence ID" value="AMW06301.1"/>
    <property type="molecule type" value="Genomic_DNA"/>
</dbReference>
<keyword evidence="4" id="KW-1185">Reference proteome</keyword>
<organism evidence="3 4">
    <name type="scientific">Gemmatimonas phototrophica</name>
    <dbReference type="NCBI Taxonomy" id="1379270"/>
    <lineage>
        <taxon>Bacteria</taxon>
        <taxon>Pseudomonadati</taxon>
        <taxon>Gemmatimonadota</taxon>
        <taxon>Gemmatimonadia</taxon>
        <taxon>Gemmatimonadales</taxon>
        <taxon>Gemmatimonadaceae</taxon>
        <taxon>Gemmatimonas</taxon>
    </lineage>
</organism>
<dbReference type="Pfam" id="PF17185">
    <property type="entry name" value="NlpE_C"/>
    <property type="match status" value="1"/>
</dbReference>
<evidence type="ECO:0000313" key="3">
    <source>
        <dbReference type="EMBL" id="AMW06301.1"/>
    </source>
</evidence>
<evidence type="ECO:0000256" key="1">
    <source>
        <dbReference type="SAM" id="SignalP"/>
    </source>
</evidence>
<keyword evidence="1" id="KW-0732">Signal</keyword>
<dbReference type="OrthoDB" id="5348860at2"/>
<dbReference type="InterPro" id="IPR033450">
    <property type="entry name" value="NlpE_C"/>
</dbReference>
<protein>
    <recommendedName>
        <fullName evidence="2">NlpE C-terminal OB domain-containing protein</fullName>
    </recommendedName>
</protein>
<reference evidence="3 4" key="2">
    <citation type="journal article" date="2016" name="Environ. Microbiol. Rep.">
        <title>Metagenomic evidence for the presence of phototrophic Gemmatimonadetes bacteria in diverse environments.</title>
        <authorList>
            <person name="Zeng Y."/>
            <person name="Baumbach J."/>
            <person name="Barbosa E.G."/>
            <person name="Azevedo V."/>
            <person name="Zhang C."/>
            <person name="Koblizek M."/>
        </authorList>
    </citation>
    <scope>NUCLEOTIDE SEQUENCE [LARGE SCALE GENOMIC DNA]</scope>
    <source>
        <strain evidence="3 4">AP64</strain>
    </source>
</reference>
<dbReference type="AlphaFoldDB" id="A0A143BPC1"/>
<dbReference type="STRING" id="1379270.GEMMAAP_18970"/>
<proteinExistence type="predicted"/>
<feature type="signal peptide" evidence="1">
    <location>
        <begin position="1"/>
        <end position="25"/>
    </location>
</feature>
<reference evidence="3 4" key="1">
    <citation type="journal article" date="2014" name="Proc. Natl. Acad. Sci. U.S.A.">
        <title>Functional type 2 photosynthetic reaction centers found in the rare bacterial phylum Gemmatimonadetes.</title>
        <authorList>
            <person name="Zeng Y."/>
            <person name="Feng F."/>
            <person name="Medova H."/>
            <person name="Dean J."/>
            <person name="Koblizek M."/>
        </authorList>
    </citation>
    <scope>NUCLEOTIDE SEQUENCE [LARGE SCALE GENOMIC DNA]</scope>
    <source>
        <strain evidence="3 4">AP64</strain>
    </source>
</reference>
<dbReference type="InterPro" id="IPR007298">
    <property type="entry name" value="Cu-R_lipoprotein_NlpE"/>
</dbReference>
<dbReference type="Proteomes" id="UP000076404">
    <property type="component" value="Chromosome"/>
</dbReference>
<dbReference type="KEGG" id="gph:GEMMAAP_18970"/>
<dbReference type="eggNOG" id="COG3015">
    <property type="taxonomic scope" value="Bacteria"/>
</dbReference>
<name>A0A143BPC1_9BACT</name>
<dbReference type="InterPro" id="IPR038139">
    <property type="entry name" value="NlpE_C_sf"/>
</dbReference>